<keyword evidence="1" id="KW-0723">Serine/threonine-protein kinase</keyword>
<keyword evidence="5" id="KW-0067">ATP-binding</keyword>
<dbReference type="GO" id="GO:0034501">
    <property type="term" value="P:protein localization to kinetochore"/>
    <property type="evidence" value="ECO:0007669"/>
    <property type="project" value="TreeGrafter"/>
</dbReference>
<dbReference type="GO" id="GO:0005634">
    <property type="term" value="C:nucleus"/>
    <property type="evidence" value="ECO:0007669"/>
    <property type="project" value="TreeGrafter"/>
</dbReference>
<reference evidence="7 8" key="1">
    <citation type="journal article" date="2018" name="PLoS ONE">
        <title>The draft genome of Kipferlia bialata reveals reductive genome evolution in fornicate parasites.</title>
        <authorList>
            <person name="Tanifuji G."/>
            <person name="Takabayashi S."/>
            <person name="Kume K."/>
            <person name="Takagi M."/>
            <person name="Nakayama T."/>
            <person name="Kamikawa R."/>
            <person name="Inagaki Y."/>
            <person name="Hashimoto T."/>
        </authorList>
    </citation>
    <scope>NUCLEOTIDE SEQUENCE [LARGE SCALE GENOMIC DNA]</scope>
    <source>
        <strain evidence="7">NY0173</strain>
    </source>
</reference>
<proteinExistence type="predicted"/>
<evidence type="ECO:0000313" key="7">
    <source>
        <dbReference type="EMBL" id="GIQ82634.1"/>
    </source>
</evidence>
<keyword evidence="8" id="KW-1185">Reference proteome</keyword>
<feature type="non-terminal residue" evidence="7">
    <location>
        <position position="298"/>
    </location>
</feature>
<evidence type="ECO:0000313" key="8">
    <source>
        <dbReference type="Proteomes" id="UP000265618"/>
    </source>
</evidence>
<dbReference type="GO" id="GO:0004674">
    <property type="term" value="F:protein serine/threonine kinase activity"/>
    <property type="evidence" value="ECO:0007669"/>
    <property type="project" value="UniProtKB-KW"/>
</dbReference>
<dbReference type="InterPro" id="IPR000719">
    <property type="entry name" value="Prot_kinase_dom"/>
</dbReference>
<evidence type="ECO:0000259" key="6">
    <source>
        <dbReference type="PROSITE" id="PS50011"/>
    </source>
</evidence>
<evidence type="ECO:0000256" key="4">
    <source>
        <dbReference type="ARBA" id="ARBA00022777"/>
    </source>
</evidence>
<keyword evidence="4 7" id="KW-0418">Kinase</keyword>
<dbReference type="PANTHER" id="PTHR22974:SF21">
    <property type="entry name" value="DUAL SPECIFICITY PROTEIN KINASE TTK"/>
    <property type="match status" value="1"/>
</dbReference>
<dbReference type="GO" id="GO:0033316">
    <property type="term" value="P:meiotic spindle assembly checkpoint signaling"/>
    <property type="evidence" value="ECO:0007669"/>
    <property type="project" value="TreeGrafter"/>
</dbReference>
<dbReference type="GO" id="GO:0005524">
    <property type="term" value="F:ATP binding"/>
    <property type="evidence" value="ECO:0007669"/>
    <property type="project" value="UniProtKB-KW"/>
</dbReference>
<evidence type="ECO:0000256" key="5">
    <source>
        <dbReference type="ARBA" id="ARBA00022840"/>
    </source>
</evidence>
<keyword evidence="3" id="KW-0547">Nucleotide-binding</keyword>
<keyword evidence="2" id="KW-0808">Transferase</keyword>
<sequence>CPLVVQLVDYEHIEEKNVYRIVMELGDIDLEHLLYNYTAKAEADGRPRSTFFAKDPYLCRVYWKQMLEAVDAVHERGVIHGDLKPANFISVKGQLKLIDFGIAKQMQDNTTMAFRDTAIGTLNYMAPEVVQAGVGGGRECRRASDVWSLGCMLYHMVYGQTPFAKFGKNQFAKMNAIVGTPINGVVPAIQFPKTDNTVVDTLRKCLDRKTQGRAGIAQLLTLPFIVPTSNAINKNTVKHAYVRVLNVLASQLEKRGEDGERVPVSDEEKQLFFKRMVTQISSSPLNLAALGASLTLTD</sequence>
<dbReference type="OrthoDB" id="20524at2759"/>
<gene>
    <name evidence="7" type="ORF">KIPB_003803</name>
</gene>
<dbReference type="EMBL" id="BDIP01000762">
    <property type="protein sequence ID" value="GIQ82634.1"/>
    <property type="molecule type" value="Genomic_DNA"/>
</dbReference>
<dbReference type="GO" id="GO:0000776">
    <property type="term" value="C:kinetochore"/>
    <property type="evidence" value="ECO:0007669"/>
    <property type="project" value="TreeGrafter"/>
</dbReference>
<dbReference type="SUPFAM" id="SSF56112">
    <property type="entry name" value="Protein kinase-like (PK-like)"/>
    <property type="match status" value="1"/>
</dbReference>
<dbReference type="Pfam" id="PF00069">
    <property type="entry name" value="Pkinase"/>
    <property type="match status" value="1"/>
</dbReference>
<dbReference type="GO" id="GO:0007094">
    <property type="term" value="P:mitotic spindle assembly checkpoint signaling"/>
    <property type="evidence" value="ECO:0007669"/>
    <property type="project" value="TreeGrafter"/>
</dbReference>
<feature type="domain" description="Protein kinase" evidence="6">
    <location>
        <begin position="1"/>
        <end position="225"/>
    </location>
</feature>
<dbReference type="Proteomes" id="UP000265618">
    <property type="component" value="Unassembled WGS sequence"/>
</dbReference>
<dbReference type="SMART" id="SM00220">
    <property type="entry name" value="S_TKc"/>
    <property type="match status" value="1"/>
</dbReference>
<dbReference type="PANTHER" id="PTHR22974">
    <property type="entry name" value="MIXED LINEAGE PROTEIN KINASE"/>
    <property type="match status" value="1"/>
</dbReference>
<dbReference type="GO" id="GO:0004712">
    <property type="term" value="F:protein serine/threonine/tyrosine kinase activity"/>
    <property type="evidence" value="ECO:0007669"/>
    <property type="project" value="TreeGrafter"/>
</dbReference>
<dbReference type="Gene3D" id="1.10.510.10">
    <property type="entry name" value="Transferase(Phosphotransferase) domain 1"/>
    <property type="match status" value="1"/>
</dbReference>
<dbReference type="GO" id="GO:0007059">
    <property type="term" value="P:chromosome segregation"/>
    <property type="evidence" value="ECO:0007669"/>
    <property type="project" value="TreeGrafter"/>
</dbReference>
<name>A0A9K3GG25_9EUKA</name>
<evidence type="ECO:0000256" key="2">
    <source>
        <dbReference type="ARBA" id="ARBA00022679"/>
    </source>
</evidence>
<organism evidence="7 8">
    <name type="scientific">Kipferlia bialata</name>
    <dbReference type="NCBI Taxonomy" id="797122"/>
    <lineage>
        <taxon>Eukaryota</taxon>
        <taxon>Metamonada</taxon>
        <taxon>Carpediemonas-like organisms</taxon>
        <taxon>Kipferlia</taxon>
    </lineage>
</organism>
<dbReference type="AlphaFoldDB" id="A0A9K3GG25"/>
<evidence type="ECO:0000256" key="3">
    <source>
        <dbReference type="ARBA" id="ARBA00022741"/>
    </source>
</evidence>
<protein>
    <submittedName>
        <fullName evidence="7">Dual specificity protein kinase TTK</fullName>
    </submittedName>
</protein>
<dbReference type="PROSITE" id="PS50011">
    <property type="entry name" value="PROTEIN_KINASE_DOM"/>
    <property type="match status" value="1"/>
</dbReference>
<comment type="caution">
    <text evidence="7">The sequence shown here is derived from an EMBL/GenBank/DDBJ whole genome shotgun (WGS) entry which is preliminary data.</text>
</comment>
<dbReference type="InterPro" id="IPR011009">
    <property type="entry name" value="Kinase-like_dom_sf"/>
</dbReference>
<evidence type="ECO:0000256" key="1">
    <source>
        <dbReference type="ARBA" id="ARBA00022527"/>
    </source>
</evidence>
<accession>A0A9K3GG25</accession>